<dbReference type="GO" id="GO:0000387">
    <property type="term" value="P:spliceosomal snRNP assembly"/>
    <property type="evidence" value="ECO:0007669"/>
    <property type="project" value="UniProtKB-UniRule"/>
</dbReference>
<comment type="subunit">
    <text evidence="7">Part of the core SMN complex.</text>
</comment>
<evidence type="ECO:0000256" key="7">
    <source>
        <dbReference type="PIRNR" id="PIRNR038038"/>
    </source>
</evidence>
<evidence type="ECO:0000256" key="4">
    <source>
        <dbReference type="ARBA" id="ARBA00023187"/>
    </source>
</evidence>
<dbReference type="WBParaSite" id="Pan_g3061.t1">
    <property type="protein sequence ID" value="Pan_g3061.t1"/>
    <property type="gene ID" value="Pan_g3061"/>
</dbReference>
<evidence type="ECO:0000256" key="6">
    <source>
        <dbReference type="ARBA" id="ARBA00047179"/>
    </source>
</evidence>
<comment type="subcellular location">
    <subcellularLocation>
        <location evidence="1">Cytoplasm</location>
    </subcellularLocation>
</comment>
<reference evidence="8" key="1">
    <citation type="journal article" date="2013" name="Genetics">
        <title>The draft genome and transcriptome of Panagrellus redivivus are shaped by the harsh demands of a free-living lifestyle.</title>
        <authorList>
            <person name="Srinivasan J."/>
            <person name="Dillman A.R."/>
            <person name="Macchietto M.G."/>
            <person name="Heikkinen L."/>
            <person name="Lakso M."/>
            <person name="Fracchia K.M."/>
            <person name="Antoshechkin I."/>
            <person name="Mortazavi A."/>
            <person name="Wong G."/>
            <person name="Sternberg P.W."/>
        </authorList>
    </citation>
    <scope>NUCLEOTIDE SEQUENCE [LARGE SCALE GENOMIC DNA]</scope>
    <source>
        <strain evidence="8">MT8872</strain>
    </source>
</reference>
<dbReference type="PANTHER" id="PTHR12794">
    <property type="entry name" value="GEMIN2"/>
    <property type="match status" value="1"/>
</dbReference>
<reference evidence="9" key="2">
    <citation type="submission" date="2020-10" db="UniProtKB">
        <authorList>
            <consortium name="WormBaseParasite"/>
        </authorList>
    </citation>
    <scope>IDENTIFICATION</scope>
</reference>
<dbReference type="PANTHER" id="PTHR12794:SF0">
    <property type="entry name" value="GEM-ASSOCIATED PROTEIN 2"/>
    <property type="match status" value="1"/>
</dbReference>
<dbReference type="InterPro" id="IPR035426">
    <property type="entry name" value="Gemin2/Brr1"/>
</dbReference>
<evidence type="ECO:0000256" key="3">
    <source>
        <dbReference type="ARBA" id="ARBA00022664"/>
    </source>
</evidence>
<name>A0A7E4VT16_PANRE</name>
<organism evidence="8 9">
    <name type="scientific">Panagrellus redivivus</name>
    <name type="common">Microworm</name>
    <dbReference type="NCBI Taxonomy" id="6233"/>
    <lineage>
        <taxon>Eukaryota</taxon>
        <taxon>Metazoa</taxon>
        <taxon>Ecdysozoa</taxon>
        <taxon>Nematoda</taxon>
        <taxon>Chromadorea</taxon>
        <taxon>Rhabditida</taxon>
        <taxon>Tylenchina</taxon>
        <taxon>Panagrolaimomorpha</taxon>
        <taxon>Panagrolaimoidea</taxon>
        <taxon>Panagrolaimidae</taxon>
        <taxon>Panagrellus</taxon>
    </lineage>
</organism>
<dbReference type="GO" id="GO:0032797">
    <property type="term" value="C:SMN complex"/>
    <property type="evidence" value="ECO:0007669"/>
    <property type="project" value="UniProtKB-UniRule"/>
</dbReference>
<dbReference type="GO" id="GO:0005681">
    <property type="term" value="C:spliceosomal complex"/>
    <property type="evidence" value="ECO:0007669"/>
    <property type="project" value="UniProtKB-UniRule"/>
</dbReference>
<proteinExistence type="inferred from homology"/>
<evidence type="ECO:0000256" key="1">
    <source>
        <dbReference type="ARBA" id="ARBA00004496"/>
    </source>
</evidence>
<evidence type="ECO:0000313" key="9">
    <source>
        <dbReference type="WBParaSite" id="Pan_g3061.t1"/>
    </source>
</evidence>
<keyword evidence="2 7" id="KW-0963">Cytoplasm</keyword>
<dbReference type="GO" id="GO:0000245">
    <property type="term" value="P:spliceosomal complex assembly"/>
    <property type="evidence" value="ECO:0007669"/>
    <property type="project" value="UniProtKB-UniRule"/>
</dbReference>
<evidence type="ECO:0000256" key="5">
    <source>
        <dbReference type="ARBA" id="ARBA00025758"/>
    </source>
</evidence>
<dbReference type="Pfam" id="PF04938">
    <property type="entry name" value="SIP1"/>
    <property type="match status" value="1"/>
</dbReference>
<dbReference type="Proteomes" id="UP000492821">
    <property type="component" value="Unassembled WGS sequence"/>
</dbReference>
<dbReference type="Gene3D" id="1.20.58.1070">
    <property type="match status" value="1"/>
</dbReference>
<dbReference type="InterPro" id="IPR017364">
    <property type="entry name" value="GEMIN2"/>
</dbReference>
<keyword evidence="4 7" id="KW-0508">mRNA splicing</keyword>
<evidence type="ECO:0000313" key="8">
    <source>
        <dbReference type="Proteomes" id="UP000492821"/>
    </source>
</evidence>
<sequence>MDLQLCYDLGDFEPHAVDLKRPATTVKEYLMQVAVNRSNCPDVAFAKLDPTKIKPVTPRIPVPQSSASLTCQWAPDRAWQEAFVKRFTRHRDNIENYRSTFKPLKMGDLPRPSDGPIWRKLCLEKRHTAIPIEPSTLTAFSIHQGTPPTLRFVLSLGDTYIDRLVEHLIKAFDETGYSRALFEWLFAILLVVKTPLQHDVVSTLRSFVRQCRQSRAVLGEADVELIREYTIFIAIVSLYFAQRDLADN</sequence>
<comment type="similarity">
    <text evidence="5 7">Belongs to the gemin-2 family.</text>
</comment>
<accession>A0A7E4VT16</accession>
<comment type="function">
    <text evidence="7">The SMN complex catalyzes the assembly of small nuclear ribonucleoproteins (snRNPs), the building blocks of the spliceosome, and thereby plays an important role in the splicing of cellular pre-mRNAs.</text>
</comment>
<protein>
    <recommendedName>
        <fullName evidence="6 7">Gem-associated protein 2</fullName>
    </recommendedName>
</protein>
<keyword evidence="3 7" id="KW-0507">mRNA processing</keyword>
<keyword evidence="8" id="KW-1185">Reference proteome</keyword>
<evidence type="ECO:0000256" key="2">
    <source>
        <dbReference type="ARBA" id="ARBA00022490"/>
    </source>
</evidence>
<dbReference type="PIRSF" id="PIRSF038038">
    <property type="entry name" value="SMN_Gemin2"/>
    <property type="match status" value="1"/>
</dbReference>
<dbReference type="AlphaFoldDB" id="A0A7E4VT16"/>